<dbReference type="SUPFAM" id="SSF54631">
    <property type="entry name" value="CBS-domain pair"/>
    <property type="match status" value="1"/>
</dbReference>
<organism evidence="9 10">
    <name type="scientific">Antrodiella citrinella</name>
    <dbReference type="NCBI Taxonomy" id="2447956"/>
    <lineage>
        <taxon>Eukaryota</taxon>
        <taxon>Fungi</taxon>
        <taxon>Dikarya</taxon>
        <taxon>Basidiomycota</taxon>
        <taxon>Agaricomycotina</taxon>
        <taxon>Agaricomycetes</taxon>
        <taxon>Polyporales</taxon>
        <taxon>Steccherinaceae</taxon>
        <taxon>Antrodiella</taxon>
    </lineage>
</organism>
<dbReference type="OrthoDB" id="5353557at2759"/>
<keyword evidence="10" id="KW-1185">Reference proteome</keyword>
<keyword evidence="4 5" id="KW-0472">Membrane</keyword>
<dbReference type="PANTHER" id="PTHR12064">
    <property type="entry name" value="METAL TRANSPORTER CNNM"/>
    <property type="match status" value="1"/>
</dbReference>
<evidence type="ECO:0000256" key="6">
    <source>
        <dbReference type="SAM" id="MobiDB-lite"/>
    </source>
</evidence>
<feature type="region of interest" description="Disordered" evidence="6">
    <location>
        <begin position="564"/>
        <end position="591"/>
    </location>
</feature>
<dbReference type="Proteomes" id="UP000308730">
    <property type="component" value="Unassembled WGS sequence"/>
</dbReference>
<evidence type="ECO:0000256" key="3">
    <source>
        <dbReference type="ARBA" id="ARBA00022989"/>
    </source>
</evidence>
<feature type="compositionally biased region" description="Basic residues" evidence="6">
    <location>
        <begin position="431"/>
        <end position="443"/>
    </location>
</feature>
<feature type="region of interest" description="Disordered" evidence="6">
    <location>
        <begin position="393"/>
        <end position="470"/>
    </location>
</feature>
<reference evidence="9 10" key="1">
    <citation type="submission" date="2019-02" db="EMBL/GenBank/DDBJ databases">
        <title>Genome sequencing of the rare red list fungi Antrodiella citrinella (Flaviporus citrinellus).</title>
        <authorList>
            <person name="Buettner E."/>
            <person name="Kellner H."/>
        </authorList>
    </citation>
    <scope>NUCLEOTIDE SEQUENCE [LARGE SCALE GENOMIC DNA]</scope>
    <source>
        <strain evidence="9 10">DSM 108506</strain>
    </source>
</reference>
<dbReference type="GO" id="GO:0010960">
    <property type="term" value="P:magnesium ion homeostasis"/>
    <property type="evidence" value="ECO:0007669"/>
    <property type="project" value="InterPro"/>
</dbReference>
<comment type="caution">
    <text evidence="9">The sequence shown here is derived from an EMBL/GenBank/DDBJ whole genome shotgun (WGS) entry which is preliminary data.</text>
</comment>
<feature type="domain" description="CNNM transmembrane" evidence="8">
    <location>
        <begin position="54"/>
        <end position="226"/>
    </location>
</feature>
<evidence type="ECO:0000256" key="4">
    <source>
        <dbReference type="ARBA" id="ARBA00023136"/>
    </source>
</evidence>
<feature type="compositionally biased region" description="Basic and acidic residues" evidence="6">
    <location>
        <begin position="444"/>
        <end position="469"/>
    </location>
</feature>
<evidence type="ECO:0000256" key="2">
    <source>
        <dbReference type="ARBA" id="ARBA00022692"/>
    </source>
</evidence>
<gene>
    <name evidence="9" type="ORF">EUX98_g3887</name>
</gene>
<sequence length="710" mass="77233">MTPILNASARPTRLLCTLASLIVTNVPKLISNLTGGTLNDEHVHTFQKRGAEVHGGKLIGYSILIVILVLLSGLFAGLTLGYMSLDETQLHVLSISGTPKQREYAKRIKPVRKNGHLLLITLILANMIVNETLPVISDPVLGGGVQSVIVSTVLIVVFSEIIPQSLCTRYGLAIGANMAPFGIISWPVAKFLEFLLGSNHGIMYRRAELKELIALHATTGELGGDLNLDTVNIIGATLDLQEKVVRQVMTPISEVFMLSIDSNLDSATMKQIYVTGHSRVPIYEEIDVPVSEKLESIDEKTTVTDGLPSGTKKVKKIVGILLVKQCLMLDPKEATPLRSLQLHPVFCIHNNLPLLEVLDRFQEGRSHMAIVGRFSVEKAESVKHEVKQSLTRRLKARVGIHDSSGSESSGDESDSNGDTTLGDKDATLRGGGKRHRWSRHKKDKKSDVEQGDAEKEAVEEEKSKVEVPETKGTMHSTWAMVRSVGREQSLPDDAVLQKDRAEEFLQSFDPAVMPLGIITLEDVLEELIGEEIYDEFDSEGHSHLKYYVSSTKRKTTRQETIIPPTPVVLSSDPTPTMTSSPMLQSPVVSEGNTPQGYFTAPRGVSLGPSLSALVSRKVRRGETVASAAPRTRRGKTRGFSAPAPVTDGDGEEAVVVADARVPDAEAADAEGAEENAVVREAVGKSIPHDAEEDAPDIPETQTNTHRDTLE</sequence>
<comment type="subcellular location">
    <subcellularLocation>
        <location evidence="1">Membrane</location>
        <topology evidence="1">Multi-pass membrane protein</topology>
    </subcellularLocation>
</comment>
<evidence type="ECO:0000259" key="8">
    <source>
        <dbReference type="PROSITE" id="PS51846"/>
    </source>
</evidence>
<dbReference type="GO" id="GO:0030026">
    <property type="term" value="P:intracellular manganese ion homeostasis"/>
    <property type="evidence" value="ECO:0007669"/>
    <property type="project" value="TreeGrafter"/>
</dbReference>
<evidence type="ECO:0000313" key="10">
    <source>
        <dbReference type="Proteomes" id="UP000308730"/>
    </source>
</evidence>
<dbReference type="AlphaFoldDB" id="A0A4S4MVD4"/>
<dbReference type="PANTHER" id="PTHR12064:SF90">
    <property type="entry name" value="CNNM TRANSMEMBRANE DOMAIN-CONTAINING PROTEIN"/>
    <property type="match status" value="1"/>
</dbReference>
<dbReference type="CDD" id="cd04590">
    <property type="entry name" value="CBS_pair_CorC_HlyC_assoc"/>
    <property type="match status" value="1"/>
</dbReference>
<dbReference type="InterPro" id="IPR044751">
    <property type="entry name" value="Ion_transp-like_CBS"/>
</dbReference>
<evidence type="ECO:0000256" key="1">
    <source>
        <dbReference type="ARBA" id="ARBA00004141"/>
    </source>
</evidence>
<accession>A0A4S4MVD4</accession>
<feature type="transmembrane region" description="Helical" evidence="7">
    <location>
        <begin position="116"/>
        <end position="133"/>
    </location>
</feature>
<dbReference type="Pfam" id="PF01595">
    <property type="entry name" value="CNNM"/>
    <property type="match status" value="1"/>
</dbReference>
<feature type="compositionally biased region" description="Low complexity" evidence="6">
    <location>
        <begin position="569"/>
        <end position="586"/>
    </location>
</feature>
<protein>
    <recommendedName>
        <fullName evidence="8">CNNM transmembrane domain-containing protein</fullName>
    </recommendedName>
</protein>
<dbReference type="EMBL" id="SGPM01000086">
    <property type="protein sequence ID" value="THH30294.1"/>
    <property type="molecule type" value="Genomic_DNA"/>
</dbReference>
<dbReference type="InterPro" id="IPR002550">
    <property type="entry name" value="CNNM"/>
</dbReference>
<evidence type="ECO:0000256" key="5">
    <source>
        <dbReference type="PROSITE-ProRule" id="PRU01193"/>
    </source>
</evidence>
<dbReference type="GO" id="GO:0005737">
    <property type="term" value="C:cytoplasm"/>
    <property type="evidence" value="ECO:0007669"/>
    <property type="project" value="TreeGrafter"/>
</dbReference>
<dbReference type="InterPro" id="IPR045095">
    <property type="entry name" value="ACDP"/>
</dbReference>
<feature type="transmembrane region" description="Helical" evidence="7">
    <location>
        <begin position="170"/>
        <end position="189"/>
    </location>
</feature>
<feature type="region of interest" description="Disordered" evidence="6">
    <location>
        <begin position="621"/>
        <end position="710"/>
    </location>
</feature>
<feature type="transmembrane region" description="Helical" evidence="7">
    <location>
        <begin position="58"/>
        <end position="83"/>
    </location>
</feature>
<feature type="transmembrane region" description="Helical" evidence="7">
    <location>
        <begin position="139"/>
        <end position="158"/>
    </location>
</feature>
<dbReference type="GO" id="GO:0016020">
    <property type="term" value="C:membrane"/>
    <property type="evidence" value="ECO:0007669"/>
    <property type="project" value="UniProtKB-SubCell"/>
</dbReference>
<evidence type="ECO:0000256" key="7">
    <source>
        <dbReference type="SAM" id="Phobius"/>
    </source>
</evidence>
<dbReference type="PROSITE" id="PS51846">
    <property type="entry name" value="CNNM"/>
    <property type="match status" value="1"/>
</dbReference>
<keyword evidence="3 5" id="KW-1133">Transmembrane helix</keyword>
<evidence type="ECO:0000313" key="9">
    <source>
        <dbReference type="EMBL" id="THH30294.1"/>
    </source>
</evidence>
<proteinExistence type="predicted"/>
<dbReference type="Gene3D" id="3.10.580.10">
    <property type="entry name" value="CBS-domain"/>
    <property type="match status" value="2"/>
</dbReference>
<keyword evidence="2 5" id="KW-0812">Transmembrane</keyword>
<dbReference type="InterPro" id="IPR046342">
    <property type="entry name" value="CBS_dom_sf"/>
</dbReference>
<name>A0A4S4MVD4_9APHY</name>